<accession>A0A4Z1JBW0</accession>
<gene>
    <name evidence="1" type="ORF">BELL_0608g00060</name>
</gene>
<comment type="caution">
    <text evidence="1">The sequence shown here is derived from an EMBL/GenBank/DDBJ whole genome shotgun (WGS) entry which is preliminary data.</text>
</comment>
<proteinExistence type="predicted"/>
<keyword evidence="2" id="KW-1185">Reference proteome</keyword>
<evidence type="ECO:0000313" key="2">
    <source>
        <dbReference type="Proteomes" id="UP000297229"/>
    </source>
</evidence>
<dbReference type="EMBL" id="PQXM01000606">
    <property type="protein sequence ID" value="TGO71189.1"/>
    <property type="molecule type" value="Genomic_DNA"/>
</dbReference>
<protein>
    <submittedName>
        <fullName evidence="1">Uncharacterized protein</fullName>
    </submittedName>
</protein>
<sequence>MIEETSAKETESNGIEDIWEPESVETVFGDPETVVVFFGDGEGRSIGEVWAVEEDEENTDLRKRIHGDTEAKTNRGDGNKEWSFAILSYFGVSIVNELIDTTCMYYEITVCEKDVLGVTLVPGRNVAILFTIKDDGGSGLLAPGVLSQEVPCRNRNTKMTAKPTNPAVHRYAFIHTDFAEMRANDVGPASVPKSKHQ</sequence>
<name>A0A4Z1JBW0_9HELO</name>
<organism evidence="1 2">
    <name type="scientific">Botrytis elliptica</name>
    <dbReference type="NCBI Taxonomy" id="278938"/>
    <lineage>
        <taxon>Eukaryota</taxon>
        <taxon>Fungi</taxon>
        <taxon>Dikarya</taxon>
        <taxon>Ascomycota</taxon>
        <taxon>Pezizomycotina</taxon>
        <taxon>Leotiomycetes</taxon>
        <taxon>Helotiales</taxon>
        <taxon>Sclerotiniaceae</taxon>
        <taxon>Botrytis</taxon>
    </lineage>
</organism>
<reference evidence="1 2" key="1">
    <citation type="submission" date="2017-12" db="EMBL/GenBank/DDBJ databases">
        <title>Comparative genomics of Botrytis spp.</title>
        <authorList>
            <person name="Valero-Jimenez C.A."/>
            <person name="Tapia P."/>
            <person name="Veloso J."/>
            <person name="Silva-Moreno E."/>
            <person name="Staats M."/>
            <person name="Valdes J.H."/>
            <person name="Van Kan J.A.L."/>
        </authorList>
    </citation>
    <scope>NUCLEOTIDE SEQUENCE [LARGE SCALE GENOMIC DNA]</scope>
    <source>
        <strain evidence="1 2">Be9601</strain>
    </source>
</reference>
<dbReference type="Proteomes" id="UP000297229">
    <property type="component" value="Unassembled WGS sequence"/>
</dbReference>
<dbReference type="AlphaFoldDB" id="A0A4Z1JBW0"/>
<evidence type="ECO:0000313" key="1">
    <source>
        <dbReference type="EMBL" id="TGO71189.1"/>
    </source>
</evidence>